<dbReference type="InterPro" id="IPR048445">
    <property type="entry name" value="DncV-like_NTFase"/>
</dbReference>
<dbReference type="GO" id="GO:0051607">
    <property type="term" value="P:defense response to virus"/>
    <property type="evidence" value="ECO:0007669"/>
    <property type="project" value="UniProtKB-KW"/>
</dbReference>
<dbReference type="Pfam" id="PF21654">
    <property type="entry name" value="DncV-like_NTFase"/>
    <property type="match status" value="1"/>
</dbReference>
<keyword evidence="8" id="KW-0051">Antiviral defense</keyword>
<keyword evidence="7" id="KW-0546">Nucleotide metabolism</keyword>
<dbReference type="STRING" id="361041.VW35_19275"/>
<dbReference type="InterPro" id="IPR006116">
    <property type="entry name" value="NT_2-5OAS_ClassI-CCAase"/>
</dbReference>
<evidence type="ECO:0000256" key="9">
    <source>
        <dbReference type="ARBA" id="ARBA00044145"/>
    </source>
</evidence>
<evidence type="ECO:0000256" key="2">
    <source>
        <dbReference type="ARBA" id="ARBA00022695"/>
    </source>
</evidence>
<proteinExistence type="predicted"/>
<dbReference type="GO" id="GO:0005524">
    <property type="term" value="F:ATP binding"/>
    <property type="evidence" value="ECO:0007669"/>
    <property type="project" value="UniProtKB-KW"/>
</dbReference>
<evidence type="ECO:0000256" key="1">
    <source>
        <dbReference type="ARBA" id="ARBA00022679"/>
    </source>
</evidence>
<keyword evidence="2" id="KW-0548">Nucleotidyltransferase</keyword>
<keyword evidence="1" id="KW-0808">Transferase</keyword>
<dbReference type="EMBL" id="LAJG01000048">
    <property type="protein sequence ID" value="KKB75897.1"/>
    <property type="molecule type" value="Genomic_DNA"/>
</dbReference>
<accession>A0A0F5L2N8</accession>
<dbReference type="GO" id="GO:0016779">
    <property type="term" value="F:nucleotidyltransferase activity"/>
    <property type="evidence" value="ECO:0007669"/>
    <property type="project" value="UniProtKB-KW"/>
</dbReference>
<reference evidence="13 14" key="1">
    <citation type="submission" date="2015-03" db="EMBL/GenBank/DDBJ databases">
        <authorList>
            <person name="Hassan Y.I."/>
            <person name="Lepp D."/>
            <person name="Zhou T."/>
        </authorList>
    </citation>
    <scope>NUCLEOTIDE SEQUENCE [LARGE SCALE GENOMIC DNA]</scope>
    <source>
        <strain evidence="13 14">GH2-10</strain>
    </source>
</reference>
<protein>
    <recommendedName>
        <fullName evidence="9">Cyclic GMP-AMP synthase</fullName>
    </recommendedName>
</protein>
<feature type="domain" description="Cyclic GMP-AMP synthase DncV-like nucleotidyltransferase" evidence="12">
    <location>
        <begin position="52"/>
        <end position="138"/>
    </location>
</feature>
<dbReference type="PATRIC" id="fig|361041.3.peg.3273"/>
<evidence type="ECO:0000256" key="6">
    <source>
        <dbReference type="ARBA" id="ARBA00022842"/>
    </source>
</evidence>
<dbReference type="CDD" id="cd05400">
    <property type="entry name" value="NT_2-5OAS_ClassI-CCAase"/>
    <property type="match status" value="1"/>
</dbReference>
<dbReference type="GO" id="GO:0046872">
    <property type="term" value="F:metal ion binding"/>
    <property type="evidence" value="ECO:0007669"/>
    <property type="project" value="UniProtKB-KW"/>
</dbReference>
<keyword evidence="3" id="KW-0479">Metal-binding</keyword>
<organism evidence="13 14">
    <name type="scientific">Devosia soli</name>
    <dbReference type="NCBI Taxonomy" id="361041"/>
    <lineage>
        <taxon>Bacteria</taxon>
        <taxon>Pseudomonadati</taxon>
        <taxon>Pseudomonadota</taxon>
        <taxon>Alphaproteobacteria</taxon>
        <taxon>Hyphomicrobiales</taxon>
        <taxon>Devosiaceae</taxon>
        <taxon>Devosia</taxon>
    </lineage>
</organism>
<evidence type="ECO:0000313" key="13">
    <source>
        <dbReference type="EMBL" id="KKB75897.1"/>
    </source>
</evidence>
<evidence type="ECO:0000313" key="14">
    <source>
        <dbReference type="Proteomes" id="UP000033514"/>
    </source>
</evidence>
<evidence type="ECO:0000256" key="5">
    <source>
        <dbReference type="ARBA" id="ARBA00022840"/>
    </source>
</evidence>
<dbReference type="OrthoDB" id="1118920at2"/>
<comment type="catalytic activity">
    <reaction evidence="10">
        <text>GTP + ATP = 3',3'-cGAMP + 2 diphosphate</text>
        <dbReference type="Rhea" id="RHEA:35647"/>
        <dbReference type="ChEBI" id="CHEBI:30616"/>
        <dbReference type="ChEBI" id="CHEBI:33019"/>
        <dbReference type="ChEBI" id="CHEBI:37565"/>
        <dbReference type="ChEBI" id="CHEBI:71501"/>
    </reaction>
    <physiologicalReaction direction="left-to-right" evidence="10">
        <dbReference type="Rhea" id="RHEA:35648"/>
    </physiologicalReaction>
</comment>
<keyword evidence="5" id="KW-0067">ATP-binding</keyword>
<dbReference type="GO" id="GO:0009117">
    <property type="term" value="P:nucleotide metabolic process"/>
    <property type="evidence" value="ECO:0007669"/>
    <property type="project" value="UniProtKB-KW"/>
</dbReference>
<sequence length="404" mass="45229">MVTITKEAEGYLEALADELTISPTRYEQAVARYESLGNWLHREASTVKQYDPQVYSQGSFRLGTVIKPDDENGQYDIDSVCELAALEKNQLTQYTLKELLRVEIEAYRTAQAMVKPVGEGRRCWTLEYADGAQFHMDIVPAIPNGTSTRLLLEARGLDAQWAGTAIAITDNKHPLFYQTTTDWPRSNPKGYADWFRSRMAVVFSRKRRKLAEAAQASVESIPEYRVVTPLQQAIMILKRHRDQMFADRKDVKPISVILTTLSAHAYDGEETIGQALVSILTKMDQFIGFDGIKYHIPNPSDPLENFADKWAEHPERRAAFYEWLQAARGDFFYAAQVSSRQMITDSVAPRIGRSLAERARDRVAPRPATSLLRPATAVSATAAATPTFPSEPRVPGKPAGFGGI</sequence>
<evidence type="ECO:0000256" key="7">
    <source>
        <dbReference type="ARBA" id="ARBA00023080"/>
    </source>
</evidence>
<feature type="compositionally biased region" description="Low complexity" evidence="11">
    <location>
        <begin position="382"/>
        <end position="391"/>
    </location>
</feature>
<evidence type="ECO:0000259" key="12">
    <source>
        <dbReference type="Pfam" id="PF21654"/>
    </source>
</evidence>
<gene>
    <name evidence="13" type="ORF">VW35_19275</name>
</gene>
<keyword evidence="14" id="KW-1185">Reference proteome</keyword>
<name>A0A0F5L2N8_9HYPH</name>
<evidence type="ECO:0000256" key="4">
    <source>
        <dbReference type="ARBA" id="ARBA00022741"/>
    </source>
</evidence>
<feature type="region of interest" description="Disordered" evidence="11">
    <location>
        <begin position="382"/>
        <end position="404"/>
    </location>
</feature>
<dbReference type="AlphaFoldDB" id="A0A0F5L2N8"/>
<dbReference type="Proteomes" id="UP000033514">
    <property type="component" value="Unassembled WGS sequence"/>
</dbReference>
<evidence type="ECO:0000256" key="10">
    <source>
        <dbReference type="ARBA" id="ARBA00048304"/>
    </source>
</evidence>
<comment type="caution">
    <text evidence="13">The sequence shown here is derived from an EMBL/GenBank/DDBJ whole genome shotgun (WGS) entry which is preliminary data.</text>
</comment>
<keyword evidence="6" id="KW-0460">Magnesium</keyword>
<evidence type="ECO:0000256" key="8">
    <source>
        <dbReference type="ARBA" id="ARBA00023118"/>
    </source>
</evidence>
<keyword evidence="4" id="KW-0547">Nucleotide-binding</keyword>
<evidence type="ECO:0000256" key="3">
    <source>
        <dbReference type="ARBA" id="ARBA00022723"/>
    </source>
</evidence>
<dbReference type="RefSeq" id="WP_046144714.1">
    <property type="nucleotide sequence ID" value="NZ_LAJG01000048.1"/>
</dbReference>
<evidence type="ECO:0000256" key="11">
    <source>
        <dbReference type="SAM" id="MobiDB-lite"/>
    </source>
</evidence>